<name>H2YTW8_CIOSA</name>
<proteinExistence type="predicted"/>
<feature type="compositionally biased region" description="Polar residues" evidence="1">
    <location>
        <begin position="32"/>
        <end position="48"/>
    </location>
</feature>
<feature type="compositionally biased region" description="Polar residues" evidence="1">
    <location>
        <begin position="64"/>
        <end position="90"/>
    </location>
</feature>
<feature type="region of interest" description="Disordered" evidence="1">
    <location>
        <begin position="64"/>
        <end position="100"/>
    </location>
</feature>
<evidence type="ECO:0000313" key="3">
    <source>
        <dbReference type="Proteomes" id="UP000007875"/>
    </source>
</evidence>
<dbReference type="Proteomes" id="UP000007875">
    <property type="component" value="Unassembled WGS sequence"/>
</dbReference>
<dbReference type="Ensembl" id="ENSCSAVT00000008891.1">
    <property type="protein sequence ID" value="ENSCSAVP00000008778.1"/>
    <property type="gene ID" value="ENSCSAVG00000005206.1"/>
</dbReference>
<dbReference type="InParanoid" id="H2YTW8"/>
<keyword evidence="3" id="KW-1185">Reference proteome</keyword>
<reference evidence="3" key="1">
    <citation type="submission" date="2003-08" db="EMBL/GenBank/DDBJ databases">
        <authorList>
            <person name="Birren B."/>
            <person name="Nusbaum C."/>
            <person name="Abebe A."/>
            <person name="Abouelleil A."/>
            <person name="Adekoya E."/>
            <person name="Ait-zahra M."/>
            <person name="Allen N."/>
            <person name="Allen T."/>
            <person name="An P."/>
            <person name="Anderson M."/>
            <person name="Anderson S."/>
            <person name="Arachchi H."/>
            <person name="Armbruster J."/>
            <person name="Bachantsang P."/>
            <person name="Baldwin J."/>
            <person name="Barry A."/>
            <person name="Bayul T."/>
            <person name="Blitshsteyn B."/>
            <person name="Bloom T."/>
            <person name="Blye J."/>
            <person name="Boguslavskiy L."/>
            <person name="Borowsky M."/>
            <person name="Boukhgalter B."/>
            <person name="Brunache A."/>
            <person name="Butler J."/>
            <person name="Calixte N."/>
            <person name="Calvo S."/>
            <person name="Camarata J."/>
            <person name="Campo K."/>
            <person name="Chang J."/>
            <person name="Cheshatsang Y."/>
            <person name="Citroen M."/>
            <person name="Collymore A."/>
            <person name="Considine T."/>
            <person name="Cook A."/>
            <person name="Cooke P."/>
            <person name="Corum B."/>
            <person name="Cuomo C."/>
            <person name="David R."/>
            <person name="Dawoe T."/>
            <person name="Degray S."/>
            <person name="Dodge S."/>
            <person name="Dooley K."/>
            <person name="Dorje P."/>
            <person name="Dorjee K."/>
            <person name="Dorris L."/>
            <person name="Duffey N."/>
            <person name="Dupes A."/>
            <person name="Elkins T."/>
            <person name="Engels R."/>
            <person name="Erickson J."/>
            <person name="Farina A."/>
            <person name="Faro S."/>
            <person name="Ferreira P."/>
            <person name="Fischer H."/>
            <person name="Fitzgerald M."/>
            <person name="Foley K."/>
            <person name="Gage D."/>
            <person name="Galagan J."/>
            <person name="Gearin G."/>
            <person name="Gnerre S."/>
            <person name="Gnirke A."/>
            <person name="Goyette A."/>
            <person name="Graham J."/>
            <person name="Grandbois E."/>
            <person name="Gyaltsen K."/>
            <person name="Hafez N."/>
            <person name="Hagopian D."/>
            <person name="Hagos B."/>
            <person name="Hall J."/>
            <person name="Hatcher B."/>
            <person name="Heller A."/>
            <person name="Higgins H."/>
            <person name="Honan T."/>
            <person name="Horn A."/>
            <person name="Houde N."/>
            <person name="Hughes L."/>
            <person name="Hulme W."/>
            <person name="Husby E."/>
            <person name="Iliev I."/>
            <person name="Jaffe D."/>
            <person name="Jones C."/>
            <person name="Kamal M."/>
            <person name="Kamat A."/>
            <person name="Kamvysselis M."/>
            <person name="Karlsson E."/>
            <person name="Kells C."/>
            <person name="Kieu A."/>
            <person name="Kisner P."/>
            <person name="Kodira C."/>
            <person name="Kulbokas E."/>
            <person name="Labutti K."/>
            <person name="Lama D."/>
            <person name="Landers T."/>
            <person name="Leger J."/>
            <person name="Levine S."/>
            <person name="Lewis D."/>
            <person name="Lewis T."/>
            <person name="Lindblad-toh K."/>
            <person name="Liu X."/>
            <person name="Lokyitsang T."/>
            <person name="Lokyitsang Y."/>
            <person name="Lucien O."/>
            <person name="Lui A."/>
            <person name="Ma L.J."/>
            <person name="Mabbitt R."/>
            <person name="Macdonald J."/>
            <person name="Maclean C."/>
            <person name="Major J."/>
            <person name="Manning J."/>
            <person name="Marabella R."/>
            <person name="Maru K."/>
            <person name="Matthews C."/>
            <person name="Mauceli E."/>
            <person name="Mccarthy M."/>
            <person name="Mcdonough S."/>
            <person name="Mcghee T."/>
            <person name="Meldrim J."/>
            <person name="Meneus L."/>
            <person name="Mesirov J."/>
            <person name="Mihalev A."/>
            <person name="Mihova T."/>
            <person name="Mikkelsen T."/>
            <person name="Mlenga V."/>
            <person name="Moru K."/>
            <person name="Mozes J."/>
            <person name="Mulrain L."/>
            <person name="Munson G."/>
            <person name="Naylor J."/>
            <person name="Newes C."/>
            <person name="Nguyen C."/>
            <person name="Nguyen N."/>
            <person name="Nguyen T."/>
            <person name="Nicol R."/>
            <person name="Nielsen C."/>
            <person name="Nizzari M."/>
            <person name="Norbu C."/>
            <person name="Norbu N."/>
            <person name="O'donnell P."/>
            <person name="Okoawo O."/>
            <person name="O'leary S."/>
            <person name="Omotosho B."/>
            <person name="O'neill K."/>
            <person name="Osman S."/>
            <person name="Parker S."/>
            <person name="Perrin D."/>
            <person name="Phunkhang P."/>
            <person name="Piqani B."/>
            <person name="Purcell S."/>
            <person name="Rachupka T."/>
            <person name="Ramasamy U."/>
            <person name="Rameau R."/>
            <person name="Ray V."/>
            <person name="Raymond C."/>
            <person name="Retta R."/>
            <person name="Richardson S."/>
            <person name="Rise C."/>
            <person name="Rodriguez J."/>
            <person name="Rogers J."/>
            <person name="Rogov P."/>
            <person name="Rutman M."/>
            <person name="Schupbach R."/>
            <person name="Seaman C."/>
            <person name="Settipalli S."/>
            <person name="Sharpe T."/>
            <person name="Sheridan J."/>
            <person name="Sherpa N."/>
            <person name="Shi J."/>
            <person name="Smirnov S."/>
            <person name="Smith C."/>
            <person name="Sougnez C."/>
            <person name="Spencer B."/>
            <person name="Stalker J."/>
            <person name="Stange-thomann N."/>
            <person name="Stavropoulos S."/>
            <person name="Stetson K."/>
            <person name="Stone C."/>
            <person name="Stone S."/>
            <person name="Stubbs M."/>
            <person name="Talamas J."/>
            <person name="Tchuinga P."/>
            <person name="Tenzing P."/>
            <person name="Tesfaye S."/>
            <person name="Theodore J."/>
            <person name="Thoulutsang Y."/>
            <person name="Topham K."/>
            <person name="Towey S."/>
            <person name="Tsamla T."/>
            <person name="Tsomo N."/>
            <person name="Vallee D."/>
            <person name="Vassiliev H."/>
            <person name="Venkataraman V."/>
            <person name="Vinson J."/>
            <person name="Vo A."/>
            <person name="Wade C."/>
            <person name="Wang S."/>
            <person name="Wangchuk T."/>
            <person name="Wangdi T."/>
            <person name="Whittaker C."/>
            <person name="Wilkinson J."/>
            <person name="Wu Y."/>
            <person name="Wyman D."/>
            <person name="Yadav S."/>
            <person name="Yang S."/>
            <person name="Yang X."/>
            <person name="Yeager S."/>
            <person name="Yee E."/>
            <person name="Young G."/>
            <person name="Zainoun J."/>
            <person name="Zembeck L."/>
            <person name="Zimmer A."/>
            <person name="Zody M."/>
            <person name="Lander E."/>
        </authorList>
    </citation>
    <scope>NUCLEOTIDE SEQUENCE [LARGE SCALE GENOMIC DNA]</scope>
</reference>
<reference evidence="2" key="2">
    <citation type="submission" date="2025-08" db="UniProtKB">
        <authorList>
            <consortium name="Ensembl"/>
        </authorList>
    </citation>
    <scope>IDENTIFICATION</scope>
</reference>
<reference evidence="2" key="3">
    <citation type="submission" date="2025-09" db="UniProtKB">
        <authorList>
            <consortium name="Ensembl"/>
        </authorList>
    </citation>
    <scope>IDENTIFICATION</scope>
</reference>
<dbReference type="HOGENOM" id="CLU_1703606_0_0_1"/>
<accession>H2YTW8</accession>
<evidence type="ECO:0000256" key="1">
    <source>
        <dbReference type="SAM" id="MobiDB-lite"/>
    </source>
</evidence>
<sequence length="154" mass="16999">MDDLPAQQYRAPHDLHYMDRTFAMVPGTENVSFPQPSQFQEIPTSGKMQNPDEVQPKQFANEVNFNHSAPNPSRVRTLSNNSEKSFSSLMGSEHGFQHELIREHQRPAFYEVIGLAGCGGSPTEPHSGPHSTEAPGKAQGVPGLTHALPVRRTK</sequence>
<feature type="region of interest" description="Disordered" evidence="1">
    <location>
        <begin position="32"/>
        <end position="52"/>
    </location>
</feature>
<feature type="region of interest" description="Disordered" evidence="1">
    <location>
        <begin position="117"/>
        <end position="154"/>
    </location>
</feature>
<organism evidence="2 3">
    <name type="scientific">Ciona savignyi</name>
    <name type="common">Pacific transparent sea squirt</name>
    <dbReference type="NCBI Taxonomy" id="51511"/>
    <lineage>
        <taxon>Eukaryota</taxon>
        <taxon>Metazoa</taxon>
        <taxon>Chordata</taxon>
        <taxon>Tunicata</taxon>
        <taxon>Ascidiacea</taxon>
        <taxon>Phlebobranchia</taxon>
        <taxon>Cionidae</taxon>
        <taxon>Ciona</taxon>
    </lineage>
</organism>
<dbReference type="AlphaFoldDB" id="H2YTW8"/>
<protein>
    <submittedName>
        <fullName evidence="2">Uncharacterized protein</fullName>
    </submittedName>
</protein>
<evidence type="ECO:0000313" key="2">
    <source>
        <dbReference type="Ensembl" id="ENSCSAVP00000008778.1"/>
    </source>
</evidence>